<dbReference type="Pfam" id="PF00781">
    <property type="entry name" value="DAGK_cat"/>
    <property type="match status" value="1"/>
</dbReference>
<evidence type="ECO:0000256" key="5">
    <source>
        <dbReference type="ARBA" id="ARBA00022777"/>
    </source>
</evidence>
<keyword evidence="5 10" id="KW-0418">Kinase</keyword>
<proteinExistence type="inferred from homology"/>
<keyword evidence="7" id="KW-0594">Phospholipid biosynthesis</keyword>
<dbReference type="InterPro" id="IPR050187">
    <property type="entry name" value="Lipid_Phosphate_FormReg"/>
</dbReference>
<dbReference type="PANTHER" id="PTHR12358">
    <property type="entry name" value="SPHINGOSINE KINASE"/>
    <property type="match status" value="1"/>
</dbReference>
<feature type="domain" description="DAGKc" evidence="9">
    <location>
        <begin position="1"/>
        <end position="130"/>
    </location>
</feature>
<keyword evidence="11" id="KW-1185">Reference proteome</keyword>
<organism evidence="10 11">
    <name type="scientific">Lacrimispora celerecrescens</name>
    <dbReference type="NCBI Taxonomy" id="29354"/>
    <lineage>
        <taxon>Bacteria</taxon>
        <taxon>Bacillati</taxon>
        <taxon>Bacillota</taxon>
        <taxon>Clostridia</taxon>
        <taxon>Lachnospirales</taxon>
        <taxon>Lachnospiraceae</taxon>
        <taxon>Lacrimispora</taxon>
    </lineage>
</organism>
<dbReference type="AlphaFoldDB" id="A0A084JPK5"/>
<dbReference type="GO" id="GO:0008654">
    <property type="term" value="P:phospholipid biosynthetic process"/>
    <property type="evidence" value="ECO:0007669"/>
    <property type="project" value="UniProtKB-KW"/>
</dbReference>
<dbReference type="NCBIfam" id="TIGR00147">
    <property type="entry name" value="YegS/Rv2252/BmrU family lipid kinase"/>
    <property type="match status" value="1"/>
</dbReference>
<dbReference type="EMBL" id="JPME01000008">
    <property type="protein sequence ID" value="KEZ90889.1"/>
    <property type="molecule type" value="Genomic_DNA"/>
</dbReference>
<keyword evidence="7" id="KW-0444">Lipid biosynthesis</keyword>
<sequence length="308" mass="34437">MYYFIVNPNSRGGRGRNVWKRLEQVLKASHVEYQAFLTEKPGDANRFARELTEGCRESSVIIGVGGDGTVNEILDGLCFCGSITFGYIPAGSGNDLARSLKLPKNPVRCLKKILQPKYYKLMDYGVLSYGDGEIAHRRFMVSAGIGMDAAVCHNILYSKSKGLFRKLCIGKLTYLLIGIKQLILAKPSKGYILLNGVQKIEFGHAYFISVHIHPYEGGGFKFAPEANFEDGQLSVCVMNSGNKRKLIPVLIRALMGRKSLHRGVRFYTCEEIMIHMDRPMAVHVDGESCFCQNDVQLRCIGKKLRMIV</sequence>
<comment type="caution">
    <text evidence="10">The sequence shown here is derived from an EMBL/GenBank/DDBJ whole genome shotgun (WGS) entry which is preliminary data.</text>
</comment>
<evidence type="ECO:0000256" key="6">
    <source>
        <dbReference type="ARBA" id="ARBA00022840"/>
    </source>
</evidence>
<evidence type="ECO:0000313" key="11">
    <source>
        <dbReference type="Proteomes" id="UP000028525"/>
    </source>
</evidence>
<dbReference type="Pfam" id="PF19279">
    <property type="entry name" value="YegS_C"/>
    <property type="match status" value="1"/>
</dbReference>
<name>A0A084JPK5_9FIRM</name>
<dbReference type="PANTHER" id="PTHR12358:SF54">
    <property type="entry name" value="SPHINGOSINE KINASE RELATED PROTEIN"/>
    <property type="match status" value="1"/>
</dbReference>
<keyword evidence="8" id="KW-1208">Phospholipid metabolism</keyword>
<accession>A0A084JPK5</accession>
<evidence type="ECO:0000256" key="3">
    <source>
        <dbReference type="ARBA" id="ARBA00022679"/>
    </source>
</evidence>
<dbReference type="RefSeq" id="WP_038278872.1">
    <property type="nucleotide sequence ID" value="NZ_JPME01000008.1"/>
</dbReference>
<evidence type="ECO:0000256" key="7">
    <source>
        <dbReference type="ARBA" id="ARBA00023209"/>
    </source>
</evidence>
<reference evidence="10 11" key="1">
    <citation type="submission" date="2014-07" db="EMBL/GenBank/DDBJ databases">
        <title>Draft genome of Clostridium celerecrescens 152B isolated from sediments associated with methane hydrate from Krishna Godavari basin.</title>
        <authorList>
            <person name="Honkalas V.S."/>
            <person name="Dabir A.P."/>
            <person name="Arora P."/>
            <person name="Dhakephalkar P.K."/>
        </authorList>
    </citation>
    <scope>NUCLEOTIDE SEQUENCE [LARGE SCALE GENOMIC DNA]</scope>
    <source>
        <strain evidence="10 11">152B</strain>
    </source>
</reference>
<dbReference type="OrthoDB" id="9786026at2"/>
<dbReference type="GO" id="GO:0005524">
    <property type="term" value="F:ATP binding"/>
    <property type="evidence" value="ECO:0007669"/>
    <property type="project" value="UniProtKB-KW"/>
</dbReference>
<dbReference type="InterPro" id="IPR001206">
    <property type="entry name" value="Diacylglycerol_kinase_cat_dom"/>
</dbReference>
<keyword evidence="4" id="KW-0547">Nucleotide-binding</keyword>
<keyword evidence="7" id="KW-0443">Lipid metabolism</keyword>
<comment type="cofactor">
    <cofactor evidence="1">
        <name>Mg(2+)</name>
        <dbReference type="ChEBI" id="CHEBI:18420"/>
    </cofactor>
</comment>
<gene>
    <name evidence="10" type="ORF">IO98_05745</name>
</gene>
<dbReference type="SUPFAM" id="SSF111331">
    <property type="entry name" value="NAD kinase/diacylglycerol kinase-like"/>
    <property type="match status" value="1"/>
</dbReference>
<evidence type="ECO:0000256" key="2">
    <source>
        <dbReference type="ARBA" id="ARBA00005983"/>
    </source>
</evidence>
<dbReference type="PROSITE" id="PS50146">
    <property type="entry name" value="DAGK"/>
    <property type="match status" value="1"/>
</dbReference>
<dbReference type="InterPro" id="IPR005218">
    <property type="entry name" value="Diacylglycerol/lipid_kinase"/>
</dbReference>
<evidence type="ECO:0000256" key="1">
    <source>
        <dbReference type="ARBA" id="ARBA00001946"/>
    </source>
</evidence>
<evidence type="ECO:0000256" key="8">
    <source>
        <dbReference type="ARBA" id="ARBA00023264"/>
    </source>
</evidence>
<dbReference type="Gene3D" id="3.40.50.10330">
    <property type="entry name" value="Probable inorganic polyphosphate/atp-NAD kinase, domain 1"/>
    <property type="match status" value="1"/>
</dbReference>
<dbReference type="InterPro" id="IPR017438">
    <property type="entry name" value="ATP-NAD_kinase_N"/>
</dbReference>
<dbReference type="InterPro" id="IPR016064">
    <property type="entry name" value="NAD/diacylglycerol_kinase_sf"/>
</dbReference>
<protein>
    <submittedName>
        <fullName evidence="10">Diacylglycerol kinase</fullName>
    </submittedName>
</protein>
<evidence type="ECO:0000256" key="4">
    <source>
        <dbReference type="ARBA" id="ARBA00022741"/>
    </source>
</evidence>
<dbReference type="Proteomes" id="UP000028525">
    <property type="component" value="Unassembled WGS sequence"/>
</dbReference>
<evidence type="ECO:0000313" key="10">
    <source>
        <dbReference type="EMBL" id="KEZ90889.1"/>
    </source>
</evidence>
<keyword evidence="6" id="KW-0067">ATP-binding</keyword>
<dbReference type="SMART" id="SM00046">
    <property type="entry name" value="DAGKc"/>
    <property type="match status" value="1"/>
</dbReference>
<dbReference type="GO" id="GO:0016301">
    <property type="term" value="F:kinase activity"/>
    <property type="evidence" value="ECO:0007669"/>
    <property type="project" value="UniProtKB-KW"/>
</dbReference>
<dbReference type="STRING" id="29354.IO98_05745"/>
<dbReference type="InterPro" id="IPR045540">
    <property type="entry name" value="YegS/DAGK_C"/>
</dbReference>
<comment type="similarity">
    <text evidence="2">Belongs to the diacylglycerol/lipid kinase family.</text>
</comment>
<keyword evidence="3" id="KW-0808">Transferase</keyword>
<dbReference type="Gene3D" id="2.60.200.40">
    <property type="match status" value="1"/>
</dbReference>
<evidence type="ECO:0000259" key="9">
    <source>
        <dbReference type="PROSITE" id="PS50146"/>
    </source>
</evidence>